<dbReference type="VEuPathDB" id="VectorBase:ASIC003939"/>
<reference evidence="2 4" key="1">
    <citation type="journal article" date="2014" name="BMC Genomics">
        <title>Genome sequence of Anopheles sinensis provides insight into genetics basis of mosquito competence for malaria parasites.</title>
        <authorList>
            <person name="Zhou D."/>
            <person name="Zhang D."/>
            <person name="Ding G."/>
            <person name="Shi L."/>
            <person name="Hou Q."/>
            <person name="Ye Y."/>
            <person name="Xu Y."/>
            <person name="Zhou H."/>
            <person name="Xiong C."/>
            <person name="Li S."/>
            <person name="Yu J."/>
            <person name="Hong S."/>
            <person name="Yu X."/>
            <person name="Zou P."/>
            <person name="Chen C."/>
            <person name="Chang X."/>
            <person name="Wang W."/>
            <person name="Lv Y."/>
            <person name="Sun Y."/>
            <person name="Ma L."/>
            <person name="Shen B."/>
            <person name="Zhu C."/>
        </authorList>
    </citation>
    <scope>NUCLEOTIDE SEQUENCE [LARGE SCALE GENOMIC DNA]</scope>
</reference>
<gene>
    <name evidence="2" type="ORF">ZHAS_00003939</name>
</gene>
<reference evidence="3" key="2">
    <citation type="submission" date="2020-05" db="UniProtKB">
        <authorList>
            <consortium name="EnsemblMetazoa"/>
        </authorList>
    </citation>
    <scope>IDENTIFICATION</scope>
</reference>
<evidence type="ECO:0000256" key="1">
    <source>
        <dbReference type="SAM" id="MobiDB-lite"/>
    </source>
</evidence>
<organism evidence="2">
    <name type="scientific">Anopheles sinensis</name>
    <name type="common">Mosquito</name>
    <dbReference type="NCBI Taxonomy" id="74873"/>
    <lineage>
        <taxon>Eukaryota</taxon>
        <taxon>Metazoa</taxon>
        <taxon>Ecdysozoa</taxon>
        <taxon>Arthropoda</taxon>
        <taxon>Hexapoda</taxon>
        <taxon>Insecta</taxon>
        <taxon>Pterygota</taxon>
        <taxon>Neoptera</taxon>
        <taxon>Endopterygota</taxon>
        <taxon>Diptera</taxon>
        <taxon>Nematocera</taxon>
        <taxon>Culicoidea</taxon>
        <taxon>Culicidae</taxon>
        <taxon>Anophelinae</taxon>
        <taxon>Anopheles</taxon>
    </lineage>
</organism>
<dbReference type="AlphaFoldDB" id="A0A084VFK0"/>
<evidence type="ECO:0000313" key="3">
    <source>
        <dbReference type="EnsemblMetazoa" id="ASIC003939-PA"/>
    </source>
</evidence>
<protein>
    <submittedName>
        <fullName evidence="2 3">Uncharacterized protein</fullName>
    </submittedName>
</protein>
<dbReference type="EnsemblMetazoa" id="ASIC003939-RA">
    <property type="protein sequence ID" value="ASIC003939-PA"/>
    <property type="gene ID" value="ASIC003939"/>
</dbReference>
<evidence type="ECO:0000313" key="2">
    <source>
        <dbReference type="EMBL" id="KFB36744.1"/>
    </source>
</evidence>
<proteinExistence type="predicted"/>
<feature type="region of interest" description="Disordered" evidence="1">
    <location>
        <begin position="93"/>
        <end position="118"/>
    </location>
</feature>
<feature type="compositionally biased region" description="Low complexity" evidence="1">
    <location>
        <begin position="93"/>
        <end position="104"/>
    </location>
</feature>
<dbReference type="EMBL" id="ATLV01012436">
    <property type="status" value="NOT_ANNOTATED_CDS"/>
    <property type="molecule type" value="Genomic_DNA"/>
</dbReference>
<accession>A0A084VFK0</accession>
<dbReference type="EMBL" id="KE524793">
    <property type="protein sequence ID" value="KFB36744.1"/>
    <property type="molecule type" value="Genomic_DNA"/>
</dbReference>
<sequence length="156" mass="18060">MEEFCKNAALFTFASFQLGTRIEWHKRGTDERWRIRRGCWGIVSRRWAKWPSGLAGSPKISRTFPPVAVESLAKQRERLWPPLHWFMEKIHPSSSSSSSSFSLTPPTPPLNDAEAASGLPLEKMPRKKIILCERRREMGAWLRKSLEERLVNERVS</sequence>
<dbReference type="Proteomes" id="UP000030765">
    <property type="component" value="Unassembled WGS sequence"/>
</dbReference>
<name>A0A084VFK0_ANOSI</name>
<evidence type="ECO:0000313" key="4">
    <source>
        <dbReference type="Proteomes" id="UP000030765"/>
    </source>
</evidence>
<keyword evidence="4" id="KW-1185">Reference proteome</keyword>